<dbReference type="AlphaFoldDB" id="D5GF86"/>
<organism evidence="2 3">
    <name type="scientific">Tuber melanosporum (strain Mel28)</name>
    <name type="common">Perigord black truffle</name>
    <dbReference type="NCBI Taxonomy" id="656061"/>
    <lineage>
        <taxon>Eukaryota</taxon>
        <taxon>Fungi</taxon>
        <taxon>Dikarya</taxon>
        <taxon>Ascomycota</taxon>
        <taxon>Pezizomycotina</taxon>
        <taxon>Pezizomycetes</taxon>
        <taxon>Pezizales</taxon>
        <taxon>Tuberaceae</taxon>
        <taxon>Tuber</taxon>
    </lineage>
</organism>
<dbReference type="RefSeq" id="XP_002838988.1">
    <property type="nucleotide sequence ID" value="XM_002838942.1"/>
</dbReference>
<protein>
    <submittedName>
        <fullName evidence="2">(Perigord truffle) hypothetical protein</fullName>
    </submittedName>
</protein>
<evidence type="ECO:0000313" key="3">
    <source>
        <dbReference type="Proteomes" id="UP000006911"/>
    </source>
</evidence>
<name>D5GF86_TUBMM</name>
<dbReference type="EMBL" id="FN430208">
    <property type="protein sequence ID" value="CAZ83179.1"/>
    <property type="molecule type" value="Genomic_DNA"/>
</dbReference>
<dbReference type="GeneID" id="9188035"/>
<proteinExistence type="predicted"/>
<keyword evidence="3" id="KW-1185">Reference proteome</keyword>
<sequence length="175" mass="20104">MDLLSIASHNTSDPPHNKRSKRHQNDPTPFQRIRIRYRTVRISISTRVFVYSSPITLAPYPSYDTGTLQRSLSHTFPQFIYCINNPHPEQQPDHGRSAPYDTVRCERRRDPQLPHATCGTTYYHSKSAFLVPQKAGQHERKRTVINTNPGRIDLYPDLEPKTVKGLFGLLVPTDP</sequence>
<feature type="region of interest" description="Disordered" evidence="1">
    <location>
        <begin position="1"/>
        <end position="30"/>
    </location>
</feature>
<dbReference type="Proteomes" id="UP000006911">
    <property type="component" value="Unassembled WGS sequence"/>
</dbReference>
<gene>
    <name evidence="2" type="ORF">GSTUM_00006774001</name>
</gene>
<dbReference type="KEGG" id="tml:GSTUM_00006774001"/>
<dbReference type="HOGENOM" id="CLU_1533689_0_0_1"/>
<accession>D5GF86</accession>
<evidence type="ECO:0000313" key="2">
    <source>
        <dbReference type="EMBL" id="CAZ83179.1"/>
    </source>
</evidence>
<reference evidence="2 3" key="1">
    <citation type="journal article" date="2010" name="Nature">
        <title>Perigord black truffle genome uncovers evolutionary origins and mechanisms of symbiosis.</title>
        <authorList>
            <person name="Martin F."/>
            <person name="Kohler A."/>
            <person name="Murat C."/>
            <person name="Balestrini R."/>
            <person name="Coutinho P.M."/>
            <person name="Jaillon O."/>
            <person name="Montanini B."/>
            <person name="Morin E."/>
            <person name="Noel B."/>
            <person name="Percudani R."/>
            <person name="Porcel B."/>
            <person name="Rubini A."/>
            <person name="Amicucci A."/>
            <person name="Amselem J."/>
            <person name="Anthouard V."/>
            <person name="Arcioni S."/>
            <person name="Artiguenave F."/>
            <person name="Aury J.M."/>
            <person name="Ballario P."/>
            <person name="Bolchi A."/>
            <person name="Brenna A."/>
            <person name="Brun A."/>
            <person name="Buee M."/>
            <person name="Cantarel B."/>
            <person name="Chevalier G."/>
            <person name="Couloux A."/>
            <person name="Da Silva C."/>
            <person name="Denoeud F."/>
            <person name="Duplessis S."/>
            <person name="Ghignone S."/>
            <person name="Hilselberger B."/>
            <person name="Iotti M."/>
            <person name="Marcais B."/>
            <person name="Mello A."/>
            <person name="Miranda M."/>
            <person name="Pacioni G."/>
            <person name="Quesneville H."/>
            <person name="Riccioni C."/>
            <person name="Ruotolo R."/>
            <person name="Splivallo R."/>
            <person name="Stocchi V."/>
            <person name="Tisserant E."/>
            <person name="Viscomi A.R."/>
            <person name="Zambonelli A."/>
            <person name="Zampieri E."/>
            <person name="Henrissat B."/>
            <person name="Lebrun M.H."/>
            <person name="Paolocci F."/>
            <person name="Bonfante P."/>
            <person name="Ottonello S."/>
            <person name="Wincker P."/>
        </authorList>
    </citation>
    <scope>NUCLEOTIDE SEQUENCE [LARGE SCALE GENOMIC DNA]</scope>
    <source>
        <strain evidence="2 3">Mel28</strain>
    </source>
</reference>
<evidence type="ECO:0000256" key="1">
    <source>
        <dbReference type="SAM" id="MobiDB-lite"/>
    </source>
</evidence>
<dbReference type="InParanoid" id="D5GF86"/>